<dbReference type="SUPFAM" id="SSF53067">
    <property type="entry name" value="Actin-like ATPase domain"/>
    <property type="match status" value="1"/>
</dbReference>
<dbReference type="PANTHER" id="PTHR47363:SF1">
    <property type="entry name" value="GLUCOKINASE"/>
    <property type="match status" value="1"/>
</dbReference>
<dbReference type="RefSeq" id="WP_359354044.1">
    <property type="nucleotide sequence ID" value="NZ_JBEYXV010000016.1"/>
</dbReference>
<keyword evidence="2" id="KW-0418">Kinase</keyword>
<keyword evidence="1" id="KW-0808">Transferase</keyword>
<dbReference type="PANTHER" id="PTHR47363">
    <property type="entry name" value="GLUCOKINASE"/>
    <property type="match status" value="1"/>
</dbReference>
<accession>A0ABV3BU83</accession>
<dbReference type="Pfam" id="PF02685">
    <property type="entry name" value="Glucokinase"/>
    <property type="match status" value="1"/>
</dbReference>
<gene>
    <name evidence="4" type="ORF">ABZ921_28455</name>
</gene>
<comment type="caution">
    <text evidence="4">The sequence shown here is derived from an EMBL/GenBank/DDBJ whole genome shotgun (WGS) entry which is preliminary data.</text>
</comment>
<name>A0ABV3BU83_9ACTN</name>
<evidence type="ECO:0000313" key="5">
    <source>
        <dbReference type="Proteomes" id="UP001551176"/>
    </source>
</evidence>
<protein>
    <submittedName>
        <fullName evidence="4">Glucokinase</fullName>
    </submittedName>
</protein>
<dbReference type="CDD" id="cd24008">
    <property type="entry name" value="ASKHA_NBD_GLK"/>
    <property type="match status" value="1"/>
</dbReference>
<reference evidence="4 5" key="1">
    <citation type="submission" date="2024-06" db="EMBL/GenBank/DDBJ databases">
        <title>The Natural Products Discovery Center: Release of the First 8490 Sequenced Strains for Exploring Actinobacteria Biosynthetic Diversity.</title>
        <authorList>
            <person name="Kalkreuter E."/>
            <person name="Kautsar S.A."/>
            <person name="Yang D."/>
            <person name="Bader C.D."/>
            <person name="Teijaro C.N."/>
            <person name="Fluegel L."/>
            <person name="Davis C.M."/>
            <person name="Simpson J.R."/>
            <person name="Lauterbach L."/>
            <person name="Steele A.D."/>
            <person name="Gui C."/>
            <person name="Meng S."/>
            <person name="Li G."/>
            <person name="Viehrig K."/>
            <person name="Ye F."/>
            <person name="Su P."/>
            <person name="Kiefer A.F."/>
            <person name="Nichols A."/>
            <person name="Cepeda A.J."/>
            <person name="Yan W."/>
            <person name="Fan B."/>
            <person name="Jiang Y."/>
            <person name="Adhikari A."/>
            <person name="Zheng C.-J."/>
            <person name="Schuster L."/>
            <person name="Cowan T.M."/>
            <person name="Smanski M.J."/>
            <person name="Chevrette M.G."/>
            <person name="De Carvalho L.P.S."/>
            <person name="Shen B."/>
        </authorList>
    </citation>
    <scope>NUCLEOTIDE SEQUENCE [LARGE SCALE GENOMIC DNA]</scope>
    <source>
        <strain evidence="4 5">NPDC046838</strain>
    </source>
</reference>
<keyword evidence="5" id="KW-1185">Reference proteome</keyword>
<dbReference type="EMBL" id="JBEYXV010000016">
    <property type="protein sequence ID" value="MEU6824581.1"/>
    <property type="molecule type" value="Genomic_DNA"/>
</dbReference>
<proteinExistence type="inferred from homology"/>
<evidence type="ECO:0000256" key="1">
    <source>
        <dbReference type="ARBA" id="ARBA00022679"/>
    </source>
</evidence>
<dbReference type="InterPro" id="IPR043129">
    <property type="entry name" value="ATPase_NBD"/>
</dbReference>
<dbReference type="InterPro" id="IPR003836">
    <property type="entry name" value="Glucokinase"/>
</dbReference>
<sequence length="351" mass="36510">MRTAVAAFDVGGTNSRLRGGRAGEPEYTELKVRTADHPSLGALLTSCLDEAGLRPETVVLAVAGRVPAHGDVRMTNLPHWPVFESAAFAAEHGIRLSVVNDMTATAHGMADLGPDEVRPLTHHDAAVRADELLAVSVGSGVGSALLDGHGVVRTSESGHVAWQPVDAFEAGYLAFLRSGSGGAGGVEGIEGVVTVEESIGGLRGFDRMYDYVCHAAPPAPELHDRVTEARRTGSAVAPLITAAALAGDPRAREVVRLFAALFGQYLRGVVLVCLPAGGVVTLTSGVLQAPGVAEFLCGETEFLDRFISPGACHHDLLAEVPVRLALDPLVGVRGAYRLATRDALGEGQRAG</sequence>
<evidence type="ECO:0000256" key="2">
    <source>
        <dbReference type="ARBA" id="ARBA00022777"/>
    </source>
</evidence>
<dbReference type="Proteomes" id="UP001551176">
    <property type="component" value="Unassembled WGS sequence"/>
</dbReference>
<organism evidence="4 5">
    <name type="scientific">Streptomyces atriruber</name>
    <dbReference type="NCBI Taxonomy" id="545121"/>
    <lineage>
        <taxon>Bacteria</taxon>
        <taxon>Bacillati</taxon>
        <taxon>Actinomycetota</taxon>
        <taxon>Actinomycetes</taxon>
        <taxon>Kitasatosporales</taxon>
        <taxon>Streptomycetaceae</taxon>
        <taxon>Streptomyces</taxon>
    </lineage>
</organism>
<comment type="similarity">
    <text evidence="3">Belongs to the bacterial glucokinase family.</text>
</comment>
<dbReference type="Gene3D" id="3.30.420.40">
    <property type="match status" value="1"/>
</dbReference>
<evidence type="ECO:0000313" key="4">
    <source>
        <dbReference type="EMBL" id="MEU6824581.1"/>
    </source>
</evidence>
<dbReference type="Gene3D" id="3.40.367.20">
    <property type="match status" value="1"/>
</dbReference>
<evidence type="ECO:0000256" key="3">
    <source>
        <dbReference type="RuleBase" id="RU004046"/>
    </source>
</evidence>